<evidence type="ECO:0000256" key="5">
    <source>
        <dbReference type="ARBA" id="ARBA00015162"/>
    </source>
</evidence>
<feature type="compositionally biased region" description="Low complexity" evidence="8">
    <location>
        <begin position="168"/>
        <end position="179"/>
    </location>
</feature>
<dbReference type="SMART" id="SM01312">
    <property type="entry name" value="RTC4"/>
    <property type="match status" value="1"/>
</dbReference>
<evidence type="ECO:0000313" key="11">
    <source>
        <dbReference type="Proteomes" id="UP000829685"/>
    </source>
</evidence>
<protein>
    <recommendedName>
        <fullName evidence="5">Restriction of telomere capping protein 4</fullName>
    </recommendedName>
</protein>
<feature type="compositionally biased region" description="Polar residues" evidence="8">
    <location>
        <begin position="230"/>
        <end position="250"/>
    </location>
</feature>
<evidence type="ECO:0000259" key="9">
    <source>
        <dbReference type="SMART" id="SM01312"/>
    </source>
</evidence>
<dbReference type="EMBL" id="JAFIMR010000014">
    <property type="protein sequence ID" value="KAI1870226.1"/>
    <property type="molecule type" value="Genomic_DNA"/>
</dbReference>
<dbReference type="GO" id="GO:0005737">
    <property type="term" value="C:cytoplasm"/>
    <property type="evidence" value="ECO:0007669"/>
    <property type="project" value="UniProtKB-SubCell"/>
</dbReference>
<feature type="compositionally biased region" description="Basic and acidic residues" evidence="8">
    <location>
        <begin position="136"/>
        <end position="148"/>
    </location>
</feature>
<reference evidence="10" key="1">
    <citation type="submission" date="2021-03" db="EMBL/GenBank/DDBJ databases">
        <title>Revisited historic fungal species revealed as producer of novel bioactive compounds through whole genome sequencing and comparative genomics.</title>
        <authorList>
            <person name="Vignolle G.A."/>
            <person name="Hochenegger N."/>
            <person name="Mach R.L."/>
            <person name="Mach-Aigner A.R."/>
            <person name="Javad Rahimi M."/>
            <person name="Salim K.A."/>
            <person name="Chan C.M."/>
            <person name="Lim L.B.L."/>
            <person name="Cai F."/>
            <person name="Druzhinina I.S."/>
            <person name="U'Ren J.M."/>
            <person name="Derntl C."/>
        </authorList>
    </citation>
    <scope>NUCLEOTIDE SEQUENCE</scope>
    <source>
        <strain evidence="10">TUCIM 5799</strain>
    </source>
</reference>
<comment type="function">
    <text evidence="1">May be involved in a process influencing telomere capping.</text>
</comment>
<feature type="compositionally biased region" description="Basic and acidic residues" evidence="8">
    <location>
        <begin position="206"/>
        <end position="219"/>
    </location>
</feature>
<accession>A0A9P9WM85</accession>
<name>A0A9P9WM85_9PEZI</name>
<comment type="similarity">
    <text evidence="4">Belongs to the RTC4 family.</text>
</comment>
<feature type="compositionally biased region" description="Basic residues" evidence="8">
    <location>
        <begin position="110"/>
        <end position="120"/>
    </location>
</feature>
<evidence type="ECO:0000256" key="1">
    <source>
        <dbReference type="ARBA" id="ARBA00002738"/>
    </source>
</evidence>
<keyword evidence="7" id="KW-0539">Nucleus</keyword>
<dbReference type="InterPro" id="IPR028094">
    <property type="entry name" value="RTC4_C"/>
</dbReference>
<feature type="compositionally biased region" description="Polar residues" evidence="8">
    <location>
        <begin position="73"/>
        <end position="85"/>
    </location>
</feature>
<evidence type="ECO:0000256" key="2">
    <source>
        <dbReference type="ARBA" id="ARBA00004123"/>
    </source>
</evidence>
<dbReference type="AlphaFoldDB" id="A0A9P9WM85"/>
<dbReference type="InterPro" id="IPR039024">
    <property type="entry name" value="RTC4"/>
</dbReference>
<feature type="domain" description="Restriction of telomere capping protein 4 C-terminal" evidence="9">
    <location>
        <begin position="385"/>
        <end position="502"/>
    </location>
</feature>
<evidence type="ECO:0000256" key="6">
    <source>
        <dbReference type="ARBA" id="ARBA00022490"/>
    </source>
</evidence>
<dbReference type="GO" id="GO:0005634">
    <property type="term" value="C:nucleus"/>
    <property type="evidence" value="ECO:0007669"/>
    <property type="project" value="UniProtKB-SubCell"/>
</dbReference>
<comment type="caution">
    <text evidence="10">The sequence shown here is derived from an EMBL/GenBank/DDBJ whole genome shotgun (WGS) entry which is preliminary data.</text>
</comment>
<proteinExistence type="inferred from homology"/>
<feature type="region of interest" description="Disordered" evidence="8">
    <location>
        <begin position="1"/>
        <end position="285"/>
    </location>
</feature>
<feature type="compositionally biased region" description="Basic and acidic residues" evidence="8">
    <location>
        <begin position="21"/>
        <end position="38"/>
    </location>
</feature>
<gene>
    <name evidence="10" type="ORF">JX265_006396</name>
</gene>
<dbReference type="Pfam" id="PF14474">
    <property type="entry name" value="RTC4"/>
    <property type="match status" value="1"/>
</dbReference>
<evidence type="ECO:0000256" key="3">
    <source>
        <dbReference type="ARBA" id="ARBA00004496"/>
    </source>
</evidence>
<dbReference type="Proteomes" id="UP000829685">
    <property type="component" value="Unassembled WGS sequence"/>
</dbReference>
<organism evidence="10 11">
    <name type="scientific">Neoarthrinium moseri</name>
    <dbReference type="NCBI Taxonomy" id="1658444"/>
    <lineage>
        <taxon>Eukaryota</taxon>
        <taxon>Fungi</taxon>
        <taxon>Dikarya</taxon>
        <taxon>Ascomycota</taxon>
        <taxon>Pezizomycotina</taxon>
        <taxon>Sordariomycetes</taxon>
        <taxon>Xylariomycetidae</taxon>
        <taxon>Amphisphaeriales</taxon>
        <taxon>Apiosporaceae</taxon>
        <taxon>Neoarthrinium</taxon>
    </lineage>
</organism>
<sequence>MAPKEPKVDAPPLSSDDEDEKGYSKLDSSDSEDDRQRTADIVPSFPKESSSAGNARKTALGRKVDPPEDLSLSGISQNTTSTSSAGPKRSSDGIAGASGKNFLEEDISRPRKRNRPAYGKKVKESHVKRSSIYRADSPERKSFKRIEVDPSPTKNTNSGAGFKEFPLGSSPASSPAKSGFRTGPLISDESPQRPGSTFIKPTASSHDIKPARLSLDRTGFKRPTKGLRRQNPTRNGQSNGDPEGTLTQKPTAFKMPDMKGMDDVDDVDDVDDSRPIPDTQQLGLLLDEEIDGGMKSDSDVDGLDHILPGGPLGSRCPMCHETVDQELLKKHLAGGSMNVRRQSAFCRLHKRKEAQDHRKTKGYPDVDWGNIESRLQMHTDIIENILQGQRLSHYASLFQKRVESGENRMLLKTNESLIPGYYGPRGLRVMSEFITKNFSDTLRKRAVEDRLVSSRGYSGYMQAVLVPELAIRLIMEDMSVTEEDARGILSDSCDVGELVHEETRDVVRWSDDEGGEN</sequence>
<evidence type="ECO:0000256" key="4">
    <source>
        <dbReference type="ARBA" id="ARBA00009461"/>
    </source>
</evidence>
<comment type="subcellular location">
    <subcellularLocation>
        <location evidence="3">Cytoplasm</location>
    </subcellularLocation>
    <subcellularLocation>
        <location evidence="2">Nucleus</location>
    </subcellularLocation>
</comment>
<dbReference type="PANTHER" id="PTHR41391">
    <property type="entry name" value="RESTRICTION OF TELOMERE CAPPING PROTEIN 4"/>
    <property type="match status" value="1"/>
</dbReference>
<dbReference type="PANTHER" id="PTHR41391:SF1">
    <property type="entry name" value="RESTRICTION OF TELOMERE CAPPING PROTEIN 4"/>
    <property type="match status" value="1"/>
</dbReference>
<keyword evidence="11" id="KW-1185">Reference proteome</keyword>
<evidence type="ECO:0000256" key="7">
    <source>
        <dbReference type="ARBA" id="ARBA00023242"/>
    </source>
</evidence>
<evidence type="ECO:0000313" key="10">
    <source>
        <dbReference type="EMBL" id="KAI1870226.1"/>
    </source>
</evidence>
<keyword evidence="6" id="KW-0963">Cytoplasm</keyword>
<evidence type="ECO:0000256" key="8">
    <source>
        <dbReference type="SAM" id="MobiDB-lite"/>
    </source>
</evidence>